<dbReference type="Proteomes" id="UP001521222">
    <property type="component" value="Unassembled WGS sequence"/>
</dbReference>
<accession>A0ABR3RHP1</accession>
<organism evidence="1 2">
    <name type="scientific">Nothophoma quercina</name>
    <dbReference type="NCBI Taxonomy" id="749835"/>
    <lineage>
        <taxon>Eukaryota</taxon>
        <taxon>Fungi</taxon>
        <taxon>Dikarya</taxon>
        <taxon>Ascomycota</taxon>
        <taxon>Pezizomycotina</taxon>
        <taxon>Dothideomycetes</taxon>
        <taxon>Pleosporomycetidae</taxon>
        <taxon>Pleosporales</taxon>
        <taxon>Pleosporineae</taxon>
        <taxon>Didymellaceae</taxon>
        <taxon>Nothophoma</taxon>
    </lineage>
</organism>
<proteinExistence type="predicted"/>
<sequence length="499" mass="52341">GGLEPNTVSGGGVWMSGGGLTYDGAGSMFFSTGNGYASQLPATGHPVAGRNVPTALEEAVVHMNLKSDGTMSPVDFFMPWEKTQLDGADKDLGTTPFQLLPSAFSCPNDRRVGVITGKSGKTYLLNADNLGGYQQGVNRLDDAIFVYQHENSVYSAVGVMPIGKYIYVNVINYKTRVFQWSCNANGDGAVTEITTAAEKNAQPIGVGHGTTTSVDGRDGTGLYWMTDVEGPKLRIYDSTPPSNGDSLKLLRAFNFGNPGKFAHPVFGDGKAYIGATGALYAFGSPVNLPLNCTGPINFAKTSVNGTSDALPITCTANVTTTVTAFNVSGSANFALVKENLPTLPLTLAAGNQFSFSARFTPKAVGPLSSDVIITTSNAAAGSSSSTPVTLSGTSNSTAALFSIQPITVSFNSTIGAGEVQKSAFSTMMVIQRSLSATSSSRLSPKQVRGLIPTPPMMAESKWRSSPSPTCQAPFLRTLARRWGFLTTHLPQATTLSLSR</sequence>
<protein>
    <recommendedName>
        <fullName evidence="3">Choice-of-anchor D domain-containing protein</fullName>
    </recommendedName>
</protein>
<evidence type="ECO:0008006" key="3">
    <source>
        <dbReference type="Google" id="ProtNLM"/>
    </source>
</evidence>
<name>A0ABR3RHP1_9PLEO</name>
<comment type="caution">
    <text evidence="1">The sequence shown here is derived from an EMBL/GenBank/DDBJ whole genome shotgun (WGS) entry which is preliminary data.</text>
</comment>
<reference evidence="1 2" key="1">
    <citation type="submission" date="2024-02" db="EMBL/GenBank/DDBJ databases">
        <title>De novo assembly and annotation of 12 fungi associated with fruit tree decline syndrome in Ontario, Canada.</title>
        <authorList>
            <person name="Sulman M."/>
            <person name="Ellouze W."/>
            <person name="Ilyukhin E."/>
        </authorList>
    </citation>
    <scope>NUCLEOTIDE SEQUENCE [LARGE SCALE GENOMIC DNA]</scope>
    <source>
        <strain evidence="1 2">M97-236</strain>
    </source>
</reference>
<evidence type="ECO:0000313" key="1">
    <source>
        <dbReference type="EMBL" id="KAL1603402.1"/>
    </source>
</evidence>
<evidence type="ECO:0000313" key="2">
    <source>
        <dbReference type="Proteomes" id="UP001521222"/>
    </source>
</evidence>
<feature type="non-terminal residue" evidence="1">
    <location>
        <position position="1"/>
    </location>
</feature>
<gene>
    <name evidence="1" type="ORF">SLS59_004499</name>
</gene>
<keyword evidence="2" id="KW-1185">Reference proteome</keyword>
<dbReference type="EMBL" id="JAKIXB020000012">
    <property type="protein sequence ID" value="KAL1603402.1"/>
    <property type="molecule type" value="Genomic_DNA"/>
</dbReference>